<evidence type="ECO:0000313" key="6">
    <source>
        <dbReference type="EMBL" id="SHH81951.1"/>
    </source>
</evidence>
<accession>A0A1M5W3B0</accession>
<dbReference type="PANTHER" id="PTHR30346">
    <property type="entry name" value="TRANSCRIPTIONAL DUAL REGULATOR HCAR-RELATED"/>
    <property type="match status" value="1"/>
</dbReference>
<dbReference type="PANTHER" id="PTHR30346:SF0">
    <property type="entry name" value="HCA OPERON TRANSCRIPTIONAL ACTIVATOR HCAR"/>
    <property type="match status" value="1"/>
</dbReference>
<dbReference type="EMBL" id="FQXC01000004">
    <property type="protein sequence ID" value="SHH81951.1"/>
    <property type="molecule type" value="Genomic_DNA"/>
</dbReference>
<dbReference type="AlphaFoldDB" id="A0A1M5W3B0"/>
<evidence type="ECO:0000256" key="3">
    <source>
        <dbReference type="ARBA" id="ARBA00023125"/>
    </source>
</evidence>
<dbReference type="PRINTS" id="PR00039">
    <property type="entry name" value="HTHLYSR"/>
</dbReference>
<dbReference type="Proteomes" id="UP000184221">
    <property type="component" value="Unassembled WGS sequence"/>
</dbReference>
<dbReference type="CDD" id="cd08414">
    <property type="entry name" value="PBP2_LTTR_aromatics_like"/>
    <property type="match status" value="1"/>
</dbReference>
<keyword evidence="4" id="KW-0804">Transcription</keyword>
<evidence type="ECO:0000256" key="2">
    <source>
        <dbReference type="ARBA" id="ARBA00023015"/>
    </source>
</evidence>
<dbReference type="STRING" id="996342.SAMN05443551_3229"/>
<dbReference type="Pfam" id="PF03466">
    <property type="entry name" value="LysR_substrate"/>
    <property type="match status" value="1"/>
</dbReference>
<dbReference type="InterPro" id="IPR036388">
    <property type="entry name" value="WH-like_DNA-bd_sf"/>
</dbReference>
<sequence>MVVLPSSRKLSTLDWEVRHACHFDLDEISYKYFFSPQIERQYMELKQLRIFLAVAEELHFGRASEKLHMAQPALSAQVRSLEGRLGVKLFERTTRTVSLTRAGEVFLPEAKATIAQAEAAEAAARAIGGDSGELLKIGGVDSATAGILPQVIRAFRRSHNNIEVKVFEMLSAPALHGLANHSLDVGFVRVPPKEDFLDHKFVFSEPVIVALPADHPAAGGKEVPLEVVASEPLVIPARSHRPILFDVIQNHFEVAGLTPRILQEANERHMIIAMVAAGLGVSLVPHWVSQFQRRDIVYRPLEGGGPMVDVHVAWRKGETLTAVDQFLACLPEDVSLIRDYT</sequence>
<dbReference type="InterPro" id="IPR036390">
    <property type="entry name" value="WH_DNA-bd_sf"/>
</dbReference>
<feature type="domain" description="HTH lysR-type" evidence="5">
    <location>
        <begin position="43"/>
        <end position="100"/>
    </location>
</feature>
<keyword evidence="2" id="KW-0805">Transcription regulation</keyword>
<organism evidence="6 7">
    <name type="scientific">Marivita hallyeonensis</name>
    <dbReference type="NCBI Taxonomy" id="996342"/>
    <lineage>
        <taxon>Bacteria</taxon>
        <taxon>Pseudomonadati</taxon>
        <taxon>Pseudomonadota</taxon>
        <taxon>Alphaproteobacteria</taxon>
        <taxon>Rhodobacterales</taxon>
        <taxon>Roseobacteraceae</taxon>
        <taxon>Marivita</taxon>
    </lineage>
</organism>
<dbReference type="PROSITE" id="PS50931">
    <property type="entry name" value="HTH_LYSR"/>
    <property type="match status" value="1"/>
</dbReference>
<dbReference type="Pfam" id="PF00126">
    <property type="entry name" value="HTH_1"/>
    <property type="match status" value="1"/>
</dbReference>
<evidence type="ECO:0000259" key="5">
    <source>
        <dbReference type="PROSITE" id="PS50931"/>
    </source>
</evidence>
<evidence type="ECO:0000256" key="1">
    <source>
        <dbReference type="ARBA" id="ARBA00009437"/>
    </source>
</evidence>
<protein>
    <submittedName>
        <fullName evidence="6">DNA-binding transcriptional regulator, LysR family</fullName>
    </submittedName>
</protein>
<keyword evidence="3 6" id="KW-0238">DNA-binding</keyword>
<evidence type="ECO:0000313" key="7">
    <source>
        <dbReference type="Proteomes" id="UP000184221"/>
    </source>
</evidence>
<dbReference type="SUPFAM" id="SSF46785">
    <property type="entry name" value="Winged helix' DNA-binding domain"/>
    <property type="match status" value="1"/>
</dbReference>
<evidence type="ECO:0000256" key="4">
    <source>
        <dbReference type="ARBA" id="ARBA00023163"/>
    </source>
</evidence>
<name>A0A1M5W3B0_9RHOB</name>
<dbReference type="InterPro" id="IPR005119">
    <property type="entry name" value="LysR_subst-bd"/>
</dbReference>
<reference evidence="6 7" key="1">
    <citation type="submission" date="2016-11" db="EMBL/GenBank/DDBJ databases">
        <authorList>
            <person name="Jaros S."/>
            <person name="Januszkiewicz K."/>
            <person name="Wedrychowicz H."/>
        </authorList>
    </citation>
    <scope>NUCLEOTIDE SEQUENCE [LARGE SCALE GENOMIC DNA]</scope>
    <source>
        <strain evidence="6 7">DSM 29431</strain>
    </source>
</reference>
<dbReference type="GO" id="GO:0032993">
    <property type="term" value="C:protein-DNA complex"/>
    <property type="evidence" value="ECO:0007669"/>
    <property type="project" value="TreeGrafter"/>
</dbReference>
<dbReference type="SUPFAM" id="SSF53850">
    <property type="entry name" value="Periplasmic binding protein-like II"/>
    <property type="match status" value="1"/>
</dbReference>
<gene>
    <name evidence="6" type="ORF">SAMN05443551_3229</name>
</gene>
<keyword evidence="7" id="KW-1185">Reference proteome</keyword>
<dbReference type="GO" id="GO:0003700">
    <property type="term" value="F:DNA-binding transcription factor activity"/>
    <property type="evidence" value="ECO:0007669"/>
    <property type="project" value="InterPro"/>
</dbReference>
<dbReference type="Gene3D" id="1.10.10.10">
    <property type="entry name" value="Winged helix-like DNA-binding domain superfamily/Winged helix DNA-binding domain"/>
    <property type="match status" value="1"/>
</dbReference>
<proteinExistence type="inferred from homology"/>
<dbReference type="GO" id="GO:0003677">
    <property type="term" value="F:DNA binding"/>
    <property type="evidence" value="ECO:0007669"/>
    <property type="project" value="UniProtKB-KW"/>
</dbReference>
<dbReference type="InterPro" id="IPR000847">
    <property type="entry name" value="LysR_HTH_N"/>
</dbReference>
<dbReference type="Gene3D" id="3.40.190.10">
    <property type="entry name" value="Periplasmic binding protein-like II"/>
    <property type="match status" value="2"/>
</dbReference>
<comment type="similarity">
    <text evidence="1">Belongs to the LysR transcriptional regulatory family.</text>
</comment>
<dbReference type="FunFam" id="1.10.10.10:FF:000001">
    <property type="entry name" value="LysR family transcriptional regulator"/>
    <property type="match status" value="1"/>
</dbReference>